<comment type="similarity">
    <text evidence="11">Belongs to the methyl-accepting chemotaxis (MCP) protein family.</text>
</comment>
<dbReference type="PANTHER" id="PTHR45528">
    <property type="entry name" value="SENSOR HISTIDINE KINASE CPXA"/>
    <property type="match status" value="1"/>
</dbReference>
<evidence type="ECO:0000256" key="2">
    <source>
        <dbReference type="ARBA" id="ARBA00004651"/>
    </source>
</evidence>
<organism evidence="17 18">
    <name type="scientific">Clostridium botulinum CFSAN001627</name>
    <dbReference type="NCBI Taxonomy" id="1232189"/>
    <lineage>
        <taxon>Bacteria</taxon>
        <taxon>Bacillati</taxon>
        <taxon>Bacillota</taxon>
        <taxon>Clostridia</taxon>
        <taxon>Eubacteriales</taxon>
        <taxon>Clostridiaceae</taxon>
        <taxon>Clostridium</taxon>
    </lineage>
</organism>
<dbReference type="EC" id="2.7.13.3" evidence="3"/>
<dbReference type="InterPro" id="IPR003660">
    <property type="entry name" value="HAMP_dom"/>
</dbReference>
<dbReference type="PROSITE" id="PS50885">
    <property type="entry name" value="HAMP"/>
    <property type="match status" value="1"/>
</dbReference>
<dbReference type="SUPFAM" id="SSF103190">
    <property type="entry name" value="Sensory domain-like"/>
    <property type="match status" value="1"/>
</dbReference>
<dbReference type="GO" id="GO:0000155">
    <property type="term" value="F:phosphorelay sensor kinase activity"/>
    <property type="evidence" value="ECO:0007669"/>
    <property type="project" value="TreeGrafter"/>
</dbReference>
<gene>
    <name evidence="17" type="ORF">CFSAN001627_14963</name>
</gene>
<evidence type="ECO:0000256" key="8">
    <source>
        <dbReference type="ARBA" id="ARBA00022777"/>
    </source>
</evidence>
<reference evidence="17 18" key="1">
    <citation type="submission" date="2012-10" db="EMBL/GenBank/DDBJ databases">
        <authorList>
            <person name="Strain E.A."/>
            <person name="Brown E."/>
            <person name="Allard M.W."/>
            <person name="Gonzalez-Escalona N."/>
            <person name="Timme R."/>
        </authorList>
    </citation>
    <scope>NUCLEOTIDE SEQUENCE [LARGE SCALE GENOMIC DNA]</scope>
    <source>
        <strain evidence="17 18">CFSAN001627</strain>
    </source>
</reference>
<keyword evidence="12" id="KW-0807">Transducer</keyword>
<keyword evidence="13" id="KW-0175">Coiled coil</keyword>
<keyword evidence="6" id="KW-0808">Transferase</keyword>
<dbReference type="Gene3D" id="6.10.340.10">
    <property type="match status" value="1"/>
</dbReference>
<dbReference type="Pfam" id="PF00015">
    <property type="entry name" value="MCPsignal"/>
    <property type="match status" value="1"/>
</dbReference>
<evidence type="ECO:0000259" key="16">
    <source>
        <dbReference type="PROSITE" id="PS50885"/>
    </source>
</evidence>
<feature type="domain" description="HAMP" evidence="16">
    <location>
        <begin position="311"/>
        <end position="369"/>
    </location>
</feature>
<dbReference type="Pfam" id="PF02743">
    <property type="entry name" value="dCache_1"/>
    <property type="match status" value="1"/>
</dbReference>
<dbReference type="PROSITE" id="PS50111">
    <property type="entry name" value="CHEMOTAXIS_TRANSDUC_2"/>
    <property type="match status" value="1"/>
</dbReference>
<keyword evidence="7 14" id="KW-0812">Transmembrane</keyword>
<comment type="catalytic activity">
    <reaction evidence="1">
        <text>ATP + protein L-histidine = ADP + protein N-phospho-L-histidine.</text>
        <dbReference type="EC" id="2.7.13.3"/>
    </reaction>
</comment>
<dbReference type="Gene3D" id="3.30.450.20">
    <property type="entry name" value="PAS domain"/>
    <property type="match status" value="2"/>
</dbReference>
<accession>M1ZQA1</accession>
<evidence type="ECO:0000256" key="11">
    <source>
        <dbReference type="ARBA" id="ARBA00029447"/>
    </source>
</evidence>
<evidence type="ECO:0000256" key="13">
    <source>
        <dbReference type="SAM" id="Coils"/>
    </source>
</evidence>
<feature type="domain" description="Methyl-accepting transducer" evidence="15">
    <location>
        <begin position="388"/>
        <end position="645"/>
    </location>
</feature>
<evidence type="ECO:0000256" key="9">
    <source>
        <dbReference type="ARBA" id="ARBA00022989"/>
    </source>
</evidence>
<evidence type="ECO:0000256" key="5">
    <source>
        <dbReference type="ARBA" id="ARBA00022553"/>
    </source>
</evidence>
<dbReference type="GO" id="GO:0005886">
    <property type="term" value="C:plasma membrane"/>
    <property type="evidence" value="ECO:0007669"/>
    <property type="project" value="UniProtKB-SubCell"/>
</dbReference>
<keyword evidence="5" id="KW-0597">Phosphoprotein</keyword>
<dbReference type="Gene3D" id="1.10.287.950">
    <property type="entry name" value="Methyl-accepting chemotaxis protein"/>
    <property type="match status" value="1"/>
</dbReference>
<dbReference type="SMART" id="SM00304">
    <property type="entry name" value="HAMP"/>
    <property type="match status" value="1"/>
</dbReference>
<feature type="coiled-coil region" evidence="13">
    <location>
        <begin position="595"/>
        <end position="629"/>
    </location>
</feature>
<protein>
    <recommendedName>
        <fullName evidence="3">histidine kinase</fullName>
        <ecNumber evidence="3">2.7.13.3</ecNumber>
    </recommendedName>
</protein>
<evidence type="ECO:0000256" key="12">
    <source>
        <dbReference type="PROSITE-ProRule" id="PRU00284"/>
    </source>
</evidence>
<evidence type="ECO:0000256" key="3">
    <source>
        <dbReference type="ARBA" id="ARBA00012438"/>
    </source>
</evidence>
<dbReference type="InterPro" id="IPR050398">
    <property type="entry name" value="HssS/ArlS-like"/>
</dbReference>
<evidence type="ECO:0000313" key="18">
    <source>
        <dbReference type="Proteomes" id="UP000011944"/>
    </source>
</evidence>
<dbReference type="EMBL" id="AMXI01000900">
    <property type="protein sequence ID" value="EKN41161.1"/>
    <property type="molecule type" value="Genomic_DNA"/>
</dbReference>
<dbReference type="PANTHER" id="PTHR45528:SF10">
    <property type="entry name" value="METHYL-ACCEPTING CHEMOTAXIS PROTEIN"/>
    <property type="match status" value="1"/>
</dbReference>
<dbReference type="CDD" id="cd06225">
    <property type="entry name" value="HAMP"/>
    <property type="match status" value="1"/>
</dbReference>
<dbReference type="Proteomes" id="UP000011944">
    <property type="component" value="Unassembled WGS sequence"/>
</dbReference>
<sequence length="674" mass="74602">ERIFMKSLKTRLITIFTTIIFVLTVVLGFIVVNRVSKNLTEDYYDDLQNLAVEKSNYIKSKIDSETFYIEAIAQDDKIISKDISWEKKADYFEKEAKRAGYMYYSYVDKNGNSTLFNKKRDTVNVKDRDYYKKAMSGKAAISDIIISAVTKKPTIIVASPIIKSGQIQGVFYGAKEATFLSDIVSKIEYGKTGFGIIVNDKGTTVGHANKKLVLSQSNTVEIAKKDPSFKSLADLIENIISQKKVGNGEYEYKGTKNAVGFSPIEGTNWTMVFGGEISEVLTDVHSIRNIIIVLSLMIIVIGALVIYFISGTVVSPIIAVTKRMNELSNLNFTISGNEDAIKYLNRKDEIGSMARAVRKMRDNVAEFITKTDESAQQIVATSEKLTATSQQSATASEEVAKTIEDIAKGSGNQAQDTQNSASSVEEMGSLLEQNKEYVKELNNAAKDIGDRKEEGFSILKELIEKTKENNEAATNIYEIILSNNKSAEKIDSASSMIQSIADQTNLLALNAAIEAARAGEHGKGFAVVADEIRKLAEQSNSFTEEIKKVIEELKKKSQNAVDKMEEVKEINQYQSESVKGTEEKFKKIAYSIDVTNNVIEKLNKSEEKMNQNKEKLMNLMQNLSAIAEENAAGTEEASASIEEQAASIEEIANSSEGLAHIAEELDSLIKKFKV</sequence>
<dbReference type="Pfam" id="PF00672">
    <property type="entry name" value="HAMP"/>
    <property type="match status" value="1"/>
</dbReference>
<feature type="transmembrane region" description="Helical" evidence="14">
    <location>
        <begin position="290"/>
        <end position="320"/>
    </location>
</feature>
<feature type="transmembrane region" description="Helical" evidence="14">
    <location>
        <begin position="12"/>
        <end position="32"/>
    </location>
</feature>
<dbReference type="InterPro" id="IPR004089">
    <property type="entry name" value="MCPsignal_dom"/>
</dbReference>
<dbReference type="PATRIC" id="fig|1232189.3.peg.2368"/>
<dbReference type="SUPFAM" id="SSF58104">
    <property type="entry name" value="Methyl-accepting chemotaxis protein (MCP) signaling domain"/>
    <property type="match status" value="1"/>
</dbReference>
<dbReference type="InterPro" id="IPR033479">
    <property type="entry name" value="dCache_1"/>
</dbReference>
<keyword evidence="9 14" id="KW-1133">Transmembrane helix</keyword>
<evidence type="ECO:0000256" key="7">
    <source>
        <dbReference type="ARBA" id="ARBA00022692"/>
    </source>
</evidence>
<feature type="non-terminal residue" evidence="17">
    <location>
        <position position="1"/>
    </location>
</feature>
<comment type="caution">
    <text evidence="17">The sequence shown here is derived from an EMBL/GenBank/DDBJ whole genome shotgun (WGS) entry which is preliminary data.</text>
</comment>
<name>M1ZQA1_CLOBO</name>
<dbReference type="SMART" id="SM00283">
    <property type="entry name" value="MA"/>
    <property type="match status" value="1"/>
</dbReference>
<dbReference type="InterPro" id="IPR029151">
    <property type="entry name" value="Sensor-like_sf"/>
</dbReference>
<comment type="subcellular location">
    <subcellularLocation>
        <location evidence="2">Cell membrane</location>
        <topology evidence="2">Multi-pass membrane protein</topology>
    </subcellularLocation>
</comment>
<evidence type="ECO:0000256" key="1">
    <source>
        <dbReference type="ARBA" id="ARBA00000085"/>
    </source>
</evidence>
<keyword evidence="4" id="KW-1003">Cell membrane</keyword>
<keyword evidence="8" id="KW-0418">Kinase</keyword>
<evidence type="ECO:0000259" key="15">
    <source>
        <dbReference type="PROSITE" id="PS50111"/>
    </source>
</evidence>
<proteinExistence type="inferred from homology"/>
<evidence type="ECO:0000256" key="4">
    <source>
        <dbReference type="ARBA" id="ARBA00022475"/>
    </source>
</evidence>
<feature type="coiled-coil region" evidence="13">
    <location>
        <begin position="532"/>
        <end position="570"/>
    </location>
</feature>
<reference evidence="17 18" key="2">
    <citation type="submission" date="2013-03" db="EMBL/GenBank/DDBJ databases">
        <title>Diversity in Clostridium botulinum.</title>
        <authorList>
            <person name="Timme R.E."/>
            <person name="Allard M."/>
            <person name="Luo Y."/>
            <person name="Strain E."/>
            <person name="Gonzalez-Escalona N."/>
            <person name="Brown E."/>
        </authorList>
    </citation>
    <scope>NUCLEOTIDE SEQUENCE [LARGE SCALE GENOMIC DNA]</scope>
    <source>
        <strain evidence="17 18">CFSAN001627</strain>
    </source>
</reference>
<evidence type="ECO:0000256" key="14">
    <source>
        <dbReference type="SAM" id="Phobius"/>
    </source>
</evidence>
<evidence type="ECO:0000256" key="6">
    <source>
        <dbReference type="ARBA" id="ARBA00022679"/>
    </source>
</evidence>
<dbReference type="CDD" id="cd12912">
    <property type="entry name" value="PDC2_MCP_like"/>
    <property type="match status" value="1"/>
</dbReference>
<dbReference type="CDD" id="cd12914">
    <property type="entry name" value="PDC1_DGC_like"/>
    <property type="match status" value="1"/>
</dbReference>
<keyword evidence="10 14" id="KW-0472">Membrane</keyword>
<evidence type="ECO:0000313" key="17">
    <source>
        <dbReference type="EMBL" id="EKN41161.1"/>
    </source>
</evidence>
<evidence type="ECO:0000256" key="10">
    <source>
        <dbReference type="ARBA" id="ARBA00023136"/>
    </source>
</evidence>
<dbReference type="AlphaFoldDB" id="M1ZQA1"/>